<dbReference type="AlphaFoldDB" id="A0A0C3NKN5"/>
<keyword evidence="19" id="KW-1185">Reference proteome</keyword>
<comment type="function">
    <text evidence="1">ATP-binding RNA helicase involved in the biogenesis of 60S ribosomal subunits and is required for the normal formation of 25S and 5.8S rRNAs.</text>
</comment>
<comment type="catalytic activity">
    <reaction evidence="12">
        <text>ATP + H2O = ADP + phosphate + H(+)</text>
        <dbReference type="Rhea" id="RHEA:13065"/>
        <dbReference type="ChEBI" id="CHEBI:15377"/>
        <dbReference type="ChEBI" id="CHEBI:15378"/>
        <dbReference type="ChEBI" id="CHEBI:30616"/>
        <dbReference type="ChEBI" id="CHEBI:43474"/>
        <dbReference type="ChEBI" id="CHEBI:456216"/>
        <dbReference type="EC" id="3.6.4.13"/>
    </reaction>
</comment>
<dbReference type="InParanoid" id="A0A0C3NKN5"/>
<keyword evidence="7" id="KW-0378">Hydrolase</keyword>
<dbReference type="InterPro" id="IPR000629">
    <property type="entry name" value="RNA-helicase_DEAD-box_CS"/>
</dbReference>
<keyword evidence="11" id="KW-0539">Nucleus</keyword>
<feature type="short sequence motif" description="Q motif" evidence="13">
    <location>
        <begin position="94"/>
        <end position="122"/>
    </location>
</feature>
<evidence type="ECO:0000256" key="8">
    <source>
        <dbReference type="ARBA" id="ARBA00022806"/>
    </source>
</evidence>
<gene>
    <name evidence="18" type="ORF">M404DRAFT_163739</name>
</gene>
<evidence type="ECO:0000256" key="2">
    <source>
        <dbReference type="ARBA" id="ARBA00004123"/>
    </source>
</evidence>
<reference evidence="19" key="2">
    <citation type="submission" date="2015-01" db="EMBL/GenBank/DDBJ databases">
        <title>Evolutionary Origins and Diversification of the Mycorrhizal Mutualists.</title>
        <authorList>
            <consortium name="DOE Joint Genome Institute"/>
            <consortium name="Mycorrhizal Genomics Consortium"/>
            <person name="Kohler A."/>
            <person name="Kuo A."/>
            <person name="Nagy L.G."/>
            <person name="Floudas D."/>
            <person name="Copeland A."/>
            <person name="Barry K.W."/>
            <person name="Cichocki N."/>
            <person name="Veneault-Fourrey C."/>
            <person name="LaButti K."/>
            <person name="Lindquist E.A."/>
            <person name="Lipzen A."/>
            <person name="Lundell T."/>
            <person name="Morin E."/>
            <person name="Murat C."/>
            <person name="Riley R."/>
            <person name="Ohm R."/>
            <person name="Sun H."/>
            <person name="Tunlid A."/>
            <person name="Henrissat B."/>
            <person name="Grigoriev I.V."/>
            <person name="Hibbett D.S."/>
            <person name="Martin F."/>
        </authorList>
    </citation>
    <scope>NUCLEOTIDE SEQUENCE [LARGE SCALE GENOMIC DNA]</scope>
    <source>
        <strain evidence="19">Marx 270</strain>
    </source>
</reference>
<dbReference type="Gene3D" id="3.40.50.300">
    <property type="entry name" value="P-loop containing nucleotide triphosphate hydrolases"/>
    <property type="match status" value="2"/>
</dbReference>
<accession>A0A0C3NKN5</accession>
<protein>
    <recommendedName>
        <fullName evidence="4">RNA helicase</fullName>
        <ecNumber evidence="4">3.6.4.13</ecNumber>
    </recommendedName>
</protein>
<evidence type="ECO:0000256" key="12">
    <source>
        <dbReference type="ARBA" id="ARBA00047984"/>
    </source>
</evidence>
<evidence type="ECO:0000256" key="9">
    <source>
        <dbReference type="ARBA" id="ARBA00022840"/>
    </source>
</evidence>
<evidence type="ECO:0000256" key="3">
    <source>
        <dbReference type="ARBA" id="ARBA00010379"/>
    </source>
</evidence>
<dbReference type="InterPro" id="IPR012541">
    <property type="entry name" value="DBP10_C"/>
</dbReference>
<evidence type="ECO:0000259" key="17">
    <source>
        <dbReference type="PROSITE" id="PS51195"/>
    </source>
</evidence>
<organism evidence="18 19">
    <name type="scientific">Pisolithus tinctorius Marx 270</name>
    <dbReference type="NCBI Taxonomy" id="870435"/>
    <lineage>
        <taxon>Eukaryota</taxon>
        <taxon>Fungi</taxon>
        <taxon>Dikarya</taxon>
        <taxon>Basidiomycota</taxon>
        <taxon>Agaricomycotina</taxon>
        <taxon>Agaricomycetes</taxon>
        <taxon>Agaricomycetidae</taxon>
        <taxon>Boletales</taxon>
        <taxon>Sclerodermatineae</taxon>
        <taxon>Pisolithaceae</taxon>
        <taxon>Pisolithus</taxon>
    </lineage>
</organism>
<evidence type="ECO:0000256" key="1">
    <source>
        <dbReference type="ARBA" id="ARBA00003706"/>
    </source>
</evidence>
<dbReference type="SUPFAM" id="SSF52540">
    <property type="entry name" value="P-loop containing nucleoside triphosphate hydrolases"/>
    <property type="match status" value="2"/>
</dbReference>
<dbReference type="InterPro" id="IPR014014">
    <property type="entry name" value="RNA_helicase_DEAD_Q_motif"/>
</dbReference>
<dbReference type="PROSITE" id="PS00039">
    <property type="entry name" value="DEAD_ATP_HELICASE"/>
    <property type="match status" value="1"/>
</dbReference>
<dbReference type="InterPro" id="IPR011545">
    <property type="entry name" value="DEAD/DEAH_box_helicase_dom"/>
</dbReference>
<dbReference type="SMART" id="SM01123">
    <property type="entry name" value="DBP10CT"/>
    <property type="match status" value="1"/>
</dbReference>
<feature type="domain" description="Helicase ATP-binding" evidence="15">
    <location>
        <begin position="127"/>
        <end position="324"/>
    </location>
</feature>
<dbReference type="Pfam" id="PF00271">
    <property type="entry name" value="Helicase_C"/>
    <property type="match status" value="1"/>
</dbReference>
<dbReference type="CDD" id="cd18787">
    <property type="entry name" value="SF2_C_DEAD"/>
    <property type="match status" value="1"/>
</dbReference>
<feature type="region of interest" description="Disordered" evidence="14">
    <location>
        <begin position="371"/>
        <end position="393"/>
    </location>
</feature>
<evidence type="ECO:0000256" key="14">
    <source>
        <dbReference type="SAM" id="MobiDB-lite"/>
    </source>
</evidence>
<dbReference type="InterPro" id="IPR014001">
    <property type="entry name" value="Helicase_ATP-bd"/>
</dbReference>
<keyword evidence="9" id="KW-0067">ATP-binding</keyword>
<dbReference type="SMART" id="SM00487">
    <property type="entry name" value="DEXDc"/>
    <property type="match status" value="1"/>
</dbReference>
<comment type="subcellular location">
    <subcellularLocation>
        <location evidence="2">Nucleus</location>
    </subcellularLocation>
</comment>
<dbReference type="GO" id="GO:0003723">
    <property type="term" value="F:RNA binding"/>
    <property type="evidence" value="ECO:0007669"/>
    <property type="project" value="UniProtKB-KW"/>
</dbReference>
<dbReference type="HOGENOM" id="CLU_003041_5_2_1"/>
<keyword evidence="8" id="KW-0347">Helicase</keyword>
<comment type="similarity">
    <text evidence="3">Belongs to the DEAD box helicase family. DDX54/DBP10 subfamily.</text>
</comment>
<dbReference type="PANTHER" id="PTHR47959:SF8">
    <property type="entry name" value="RNA HELICASE"/>
    <property type="match status" value="1"/>
</dbReference>
<evidence type="ECO:0000256" key="11">
    <source>
        <dbReference type="ARBA" id="ARBA00023242"/>
    </source>
</evidence>
<proteinExistence type="inferred from homology"/>
<feature type="compositionally biased region" description="Basic residues" evidence="14">
    <location>
        <begin position="915"/>
        <end position="924"/>
    </location>
</feature>
<dbReference type="GO" id="GO:0005524">
    <property type="term" value="F:ATP binding"/>
    <property type="evidence" value="ECO:0007669"/>
    <property type="project" value="UniProtKB-KW"/>
</dbReference>
<dbReference type="EC" id="3.6.4.13" evidence="4"/>
<dbReference type="PANTHER" id="PTHR47959">
    <property type="entry name" value="ATP-DEPENDENT RNA HELICASE RHLE-RELATED"/>
    <property type="match status" value="1"/>
</dbReference>
<evidence type="ECO:0000256" key="7">
    <source>
        <dbReference type="ARBA" id="ARBA00022801"/>
    </source>
</evidence>
<dbReference type="GO" id="GO:0005730">
    <property type="term" value="C:nucleolus"/>
    <property type="evidence" value="ECO:0007669"/>
    <property type="project" value="UniProtKB-SubCell"/>
</dbReference>
<evidence type="ECO:0000256" key="6">
    <source>
        <dbReference type="ARBA" id="ARBA00022741"/>
    </source>
</evidence>
<evidence type="ECO:0000259" key="16">
    <source>
        <dbReference type="PROSITE" id="PS51194"/>
    </source>
</evidence>
<dbReference type="Pfam" id="PF00270">
    <property type="entry name" value="DEAD"/>
    <property type="match status" value="1"/>
</dbReference>
<name>A0A0C3NKN5_PISTI</name>
<dbReference type="PROSITE" id="PS51194">
    <property type="entry name" value="HELICASE_CTER"/>
    <property type="match status" value="1"/>
</dbReference>
<feature type="compositionally biased region" description="Basic residues" evidence="14">
    <location>
        <begin position="943"/>
        <end position="964"/>
    </location>
</feature>
<feature type="compositionally biased region" description="Basic and acidic residues" evidence="14">
    <location>
        <begin position="931"/>
        <end position="942"/>
    </location>
</feature>
<dbReference type="SMART" id="SM00490">
    <property type="entry name" value="HELICc"/>
    <property type="match status" value="1"/>
</dbReference>
<evidence type="ECO:0000256" key="4">
    <source>
        <dbReference type="ARBA" id="ARBA00012552"/>
    </source>
</evidence>
<keyword evidence="10" id="KW-0694">RNA-binding</keyword>
<evidence type="ECO:0000313" key="18">
    <source>
        <dbReference type="EMBL" id="KIN96220.1"/>
    </source>
</evidence>
<feature type="compositionally biased region" description="Polar residues" evidence="14">
    <location>
        <begin position="14"/>
        <end position="23"/>
    </location>
</feature>
<evidence type="ECO:0000256" key="13">
    <source>
        <dbReference type="PROSITE-ProRule" id="PRU00552"/>
    </source>
</evidence>
<dbReference type="Pfam" id="PF08147">
    <property type="entry name" value="DBP10CT"/>
    <property type="match status" value="1"/>
</dbReference>
<dbReference type="PROSITE" id="PS51192">
    <property type="entry name" value="HELICASE_ATP_BIND_1"/>
    <property type="match status" value="1"/>
</dbReference>
<dbReference type="InterPro" id="IPR027417">
    <property type="entry name" value="P-loop_NTPase"/>
</dbReference>
<feature type="region of interest" description="Disordered" evidence="14">
    <location>
        <begin position="1"/>
        <end position="28"/>
    </location>
</feature>
<dbReference type="GO" id="GO:0003724">
    <property type="term" value="F:RNA helicase activity"/>
    <property type="evidence" value="ECO:0007669"/>
    <property type="project" value="UniProtKB-EC"/>
</dbReference>
<keyword evidence="6" id="KW-0547">Nucleotide-binding</keyword>
<dbReference type="GO" id="GO:0042254">
    <property type="term" value="P:ribosome biogenesis"/>
    <property type="evidence" value="ECO:0007669"/>
    <property type="project" value="UniProtKB-KW"/>
</dbReference>
<feature type="domain" description="DEAD-box RNA helicase Q" evidence="17">
    <location>
        <begin position="94"/>
        <end position="122"/>
    </location>
</feature>
<dbReference type="EMBL" id="KN832051">
    <property type="protein sequence ID" value="KIN96220.1"/>
    <property type="molecule type" value="Genomic_DNA"/>
</dbReference>
<evidence type="ECO:0000259" key="15">
    <source>
        <dbReference type="PROSITE" id="PS51192"/>
    </source>
</evidence>
<dbReference type="STRING" id="870435.A0A0C3NKN5"/>
<feature type="domain" description="Helicase C-terminal" evidence="16">
    <location>
        <begin position="385"/>
        <end position="532"/>
    </location>
</feature>
<evidence type="ECO:0000313" key="19">
    <source>
        <dbReference type="Proteomes" id="UP000054217"/>
    </source>
</evidence>
<dbReference type="OrthoDB" id="10261375at2759"/>
<keyword evidence="5" id="KW-0690">Ribosome biogenesis</keyword>
<dbReference type="PROSITE" id="PS51195">
    <property type="entry name" value="Q_MOTIF"/>
    <property type="match status" value="1"/>
</dbReference>
<evidence type="ECO:0000256" key="10">
    <source>
        <dbReference type="ARBA" id="ARBA00022884"/>
    </source>
</evidence>
<dbReference type="FunCoup" id="A0A0C3NKN5">
    <property type="interactions" value="792"/>
</dbReference>
<dbReference type="InterPro" id="IPR001650">
    <property type="entry name" value="Helicase_C-like"/>
</dbReference>
<reference evidence="18 19" key="1">
    <citation type="submission" date="2014-04" db="EMBL/GenBank/DDBJ databases">
        <authorList>
            <consortium name="DOE Joint Genome Institute"/>
            <person name="Kuo A."/>
            <person name="Kohler A."/>
            <person name="Costa M.D."/>
            <person name="Nagy L.G."/>
            <person name="Floudas D."/>
            <person name="Copeland A."/>
            <person name="Barry K.W."/>
            <person name="Cichocki N."/>
            <person name="Veneault-Fourrey C."/>
            <person name="LaButti K."/>
            <person name="Lindquist E.A."/>
            <person name="Lipzen A."/>
            <person name="Lundell T."/>
            <person name="Morin E."/>
            <person name="Murat C."/>
            <person name="Sun H."/>
            <person name="Tunlid A."/>
            <person name="Henrissat B."/>
            <person name="Grigoriev I.V."/>
            <person name="Hibbett D.S."/>
            <person name="Martin F."/>
            <person name="Nordberg H.P."/>
            <person name="Cantor M.N."/>
            <person name="Hua S.X."/>
        </authorList>
    </citation>
    <scope>NUCLEOTIDE SEQUENCE [LARGE SCALE GENOMIC DNA]</scope>
    <source>
        <strain evidence="18 19">Marx 270</strain>
    </source>
</reference>
<dbReference type="Proteomes" id="UP000054217">
    <property type="component" value="Unassembled WGS sequence"/>
</dbReference>
<feature type="region of interest" description="Disordered" evidence="14">
    <location>
        <begin position="898"/>
        <end position="964"/>
    </location>
</feature>
<dbReference type="GO" id="GO:0010467">
    <property type="term" value="P:gene expression"/>
    <property type="evidence" value="ECO:0007669"/>
    <property type="project" value="UniProtKB-ARBA"/>
</dbReference>
<dbReference type="GO" id="GO:0016887">
    <property type="term" value="F:ATP hydrolysis activity"/>
    <property type="evidence" value="ECO:0007669"/>
    <property type="project" value="RHEA"/>
</dbReference>
<sequence>MAGQKRSRLEQDGQENSDSSFSIVQAEDDDIDISSALAGKRARRESSDENHVTDDDELQEFINDSIAKRNVKGGTALLKKTKSKGKGKGEVGGGSFQSMGLHPFLLRALTIQGYRTPTPIQRATIPSLLASPPRDLVGMARTGSGKTLAYMIPLLQRLGGRHSHAFGVRAIILVPARELALQVLKVGKGLVKGWRDDGGHHAGDGVDNEDVTKAGQSEALRWGLVVGGESMNEQFEMISSNPDVIIATPGRLLHLIVEMNLSLAKAEYVVFDEADRLFELGFSTALTEILARLPASRQTLLFSATLPKSLVEFAKAGLRNPKLVRLDAESKISTDLRMAFFSVKPAEKDACLLSLLRDVIKVPLGDSYGISDDNQNKDTKGKGKAKPKHPTQTAPHQTLVFAATKHHVEYLSTLLTAAGYAVSSLYGSLVQSSRTYQMSQFLARKTQILVVTDVAARGLDIPILEHVVNYDFPVGARIFVHRVGRTARAGRRGWAWSFVTHSEAAYLSDLQLFLGRPLLSADSYPPAVRTSEVPYTQSLILGPFPRDTIDVEVEYIRSLEITQNNLTSLRGVMERGQSMYERSRGKASVASYKRAKELTKSSGGWASNANGTHPVLALMQYTLEGNADNGLEEERSREEKRLSMVRAVNSFMPTETVFEVGTRGKANAETAALMRERRRALAKTAERTRLSTAAAEESVVNDDDYTMDNDNVEIEMADEEDVAAVFGASSQKGRTSFRDDGFYMSHYQKDSHTEKGYSLADGASSFAAQANSALLDLAGDVTVTERQRHKLTWDKKKKNFVKGDGVGADNIKLVRTENGTRLPATYRSGRFEEWQKKAKVMLPKVGEQELRKKDGFGGLGGKKWKHSRVVEAKPLDKLHKDYERKARQLKKKKVEEVGTVEGNVRGPDRTLSDKRTKKLGRRQGGKSIGRLKNELKTVEQIHKSRKMTEKKRAKNARPSRKGKR</sequence>
<evidence type="ECO:0000256" key="5">
    <source>
        <dbReference type="ARBA" id="ARBA00022517"/>
    </source>
</evidence>
<dbReference type="InterPro" id="IPR050079">
    <property type="entry name" value="DEAD_box_RNA_helicase"/>
</dbReference>
<dbReference type="GO" id="GO:0005829">
    <property type="term" value="C:cytosol"/>
    <property type="evidence" value="ECO:0007669"/>
    <property type="project" value="TreeGrafter"/>
</dbReference>